<feature type="region of interest" description="Disordered" evidence="1">
    <location>
        <begin position="157"/>
        <end position="177"/>
    </location>
</feature>
<feature type="domain" description="Formyl transferase N-terminal" evidence="2">
    <location>
        <begin position="43"/>
        <end position="118"/>
    </location>
</feature>
<evidence type="ECO:0000313" key="3">
    <source>
        <dbReference type="EMBL" id="MEQ4484274.1"/>
    </source>
</evidence>
<protein>
    <submittedName>
        <fullName evidence="3">Formyltransferase family protein</fullName>
    </submittedName>
</protein>
<evidence type="ECO:0000259" key="2">
    <source>
        <dbReference type="Pfam" id="PF00551"/>
    </source>
</evidence>
<dbReference type="InterPro" id="IPR036477">
    <property type="entry name" value="Formyl_transf_N_sf"/>
</dbReference>
<reference evidence="3 4" key="1">
    <citation type="journal article" date="2023" name="Genome Announc.">
        <title>Pan-Genome Analyses of the Genus Cohnella and Proposal of the Novel Species Cohnella silvisoli sp. nov., Isolated from Forest Soil.</title>
        <authorList>
            <person name="Wang C."/>
            <person name="Mao L."/>
            <person name="Bao G."/>
            <person name="Zhu H."/>
        </authorList>
    </citation>
    <scope>NUCLEOTIDE SEQUENCE [LARGE SCALE GENOMIC DNA]</scope>
    <source>
        <strain evidence="3 4">NL03-T5-1</strain>
    </source>
</reference>
<sequence>MLKKITVVSDRKNWINDFIPKWLYSLKKYAEEIVWTHDVKDLTSGDIAFFLGCEQIVPPALLALNSHNLVVHASDLPKGKGWSPLTWKILQGDNEIPVVLFEAADKVDNGPIYLREKLVFQGTELIGEMRMELGRKSIALCNQFLEQYPGVLAQAEPQQGESSYYPRRTPEDSRLDPDRSIREQFQLMRVADNARYPCYFELNGCTFEVKVEKRR</sequence>
<name>A0ABV1KVZ4_9BACL</name>
<dbReference type="PANTHER" id="PTHR11138">
    <property type="entry name" value="METHIONYL-TRNA FORMYLTRANSFERASE"/>
    <property type="match status" value="1"/>
</dbReference>
<comment type="caution">
    <text evidence="3">The sequence shown here is derived from an EMBL/GenBank/DDBJ whole genome shotgun (WGS) entry which is preliminary data.</text>
</comment>
<dbReference type="Proteomes" id="UP001493487">
    <property type="component" value="Unassembled WGS sequence"/>
</dbReference>
<feature type="compositionally biased region" description="Basic and acidic residues" evidence="1">
    <location>
        <begin position="168"/>
        <end position="177"/>
    </location>
</feature>
<evidence type="ECO:0000313" key="4">
    <source>
        <dbReference type="Proteomes" id="UP001493487"/>
    </source>
</evidence>
<dbReference type="SUPFAM" id="SSF53328">
    <property type="entry name" value="Formyltransferase"/>
    <property type="match status" value="1"/>
</dbReference>
<gene>
    <name evidence="3" type="ORF">QJS35_17900</name>
</gene>
<dbReference type="Gene3D" id="3.40.50.12230">
    <property type="match status" value="1"/>
</dbReference>
<proteinExistence type="predicted"/>
<evidence type="ECO:0000256" key="1">
    <source>
        <dbReference type="SAM" id="MobiDB-lite"/>
    </source>
</evidence>
<dbReference type="PANTHER" id="PTHR11138:SF5">
    <property type="entry name" value="METHIONYL-TRNA FORMYLTRANSFERASE, MITOCHONDRIAL"/>
    <property type="match status" value="1"/>
</dbReference>
<dbReference type="EMBL" id="JASKHM010000010">
    <property type="protein sequence ID" value="MEQ4484274.1"/>
    <property type="molecule type" value="Genomic_DNA"/>
</dbReference>
<dbReference type="Pfam" id="PF00551">
    <property type="entry name" value="Formyl_trans_N"/>
    <property type="match status" value="1"/>
</dbReference>
<dbReference type="RefSeq" id="WP_232186654.1">
    <property type="nucleotide sequence ID" value="NZ_JAIOAP010000009.1"/>
</dbReference>
<accession>A0ABV1KVZ4</accession>
<keyword evidence="4" id="KW-1185">Reference proteome</keyword>
<organism evidence="3 4">
    <name type="scientific">Cohnella silvisoli</name>
    <dbReference type="NCBI Taxonomy" id="2873699"/>
    <lineage>
        <taxon>Bacteria</taxon>
        <taxon>Bacillati</taxon>
        <taxon>Bacillota</taxon>
        <taxon>Bacilli</taxon>
        <taxon>Bacillales</taxon>
        <taxon>Paenibacillaceae</taxon>
        <taxon>Cohnella</taxon>
    </lineage>
</organism>
<dbReference type="InterPro" id="IPR002376">
    <property type="entry name" value="Formyl_transf_N"/>
</dbReference>